<name>A0A914Z5I3_9BILA</name>
<reference evidence="3" key="1">
    <citation type="submission" date="2022-11" db="UniProtKB">
        <authorList>
            <consortium name="WormBaseParasite"/>
        </authorList>
    </citation>
    <scope>IDENTIFICATION</scope>
</reference>
<dbReference type="WBParaSite" id="PSU_v2.g7159.t1">
    <property type="protein sequence ID" value="PSU_v2.g7159.t1"/>
    <property type="gene ID" value="PSU_v2.g7159"/>
</dbReference>
<dbReference type="PANTHER" id="PTHR31562">
    <property type="entry name" value="PROTEIN CBG18972"/>
    <property type="match status" value="1"/>
</dbReference>
<dbReference type="Proteomes" id="UP000887577">
    <property type="component" value="Unplaced"/>
</dbReference>
<dbReference type="InterPro" id="IPR029044">
    <property type="entry name" value="Nucleotide-diphossugar_trans"/>
</dbReference>
<keyword evidence="1" id="KW-0472">Membrane</keyword>
<evidence type="ECO:0000313" key="2">
    <source>
        <dbReference type="Proteomes" id="UP000887577"/>
    </source>
</evidence>
<dbReference type="AlphaFoldDB" id="A0A914Z5I3"/>
<dbReference type="Pfam" id="PF03314">
    <property type="entry name" value="DUF273"/>
    <property type="match status" value="1"/>
</dbReference>
<protein>
    <submittedName>
        <fullName evidence="3">Uncharacterized protein</fullName>
    </submittedName>
</protein>
<dbReference type="SUPFAM" id="SSF53448">
    <property type="entry name" value="Nucleotide-diphospho-sugar transferases"/>
    <property type="match status" value="1"/>
</dbReference>
<evidence type="ECO:0000313" key="3">
    <source>
        <dbReference type="WBParaSite" id="PSU_v2.g7159.t1"/>
    </source>
</evidence>
<keyword evidence="2" id="KW-1185">Reference proteome</keyword>
<keyword evidence="1" id="KW-1133">Transmembrane helix</keyword>
<dbReference type="Gene3D" id="3.90.550.10">
    <property type="entry name" value="Spore Coat Polysaccharide Biosynthesis Protein SpsA, Chain A"/>
    <property type="match status" value="1"/>
</dbReference>
<dbReference type="InterPro" id="IPR004988">
    <property type="entry name" value="DUF273"/>
</dbReference>
<feature type="transmembrane region" description="Helical" evidence="1">
    <location>
        <begin position="41"/>
        <end position="58"/>
    </location>
</feature>
<dbReference type="PANTHER" id="PTHR31562:SF9">
    <property type="entry name" value="GLYCOSYLTRANSFERASE FAMILY 8 PROTEIN"/>
    <property type="match status" value="1"/>
</dbReference>
<evidence type="ECO:0000256" key="1">
    <source>
        <dbReference type="SAM" id="Phobius"/>
    </source>
</evidence>
<sequence length="425" mass="50322">MLPTDILEEEQEQQNFQTYQIYQKMRRIAFYRLYRTAKSPIFIGFAALFFAICYIYIFQPHFPDELKKSYFGEPDLIITSPPIQRRSLNSPNTYDIGILLIVSEGADLSEYQLAINTLKCYSKLHHYGFHIEWVNNTWYELCGQKQFMFIRHCIASNLLHKHEWTLFLDADVAVINPTRLIDTFVQENEKVADLIFFDRFFDWEIAAGSYLAKNSNYSKEFLMKFANSEFSLPNSFSGSDNGAIHWFFVEQFFGNYTSQLNSNDCYKIWEISKNFDDLFVYEACCRLILGETRLFHDPSGKGTVKVLPKGEAWMRDGWITDTKWSQEVDFMLHGWKHSIEMPTIDEANAWSRASFRLKFGKWYRAIQNPTFDLNSCSNGTITWKWWSTYMISKIELQNLLMKKRVKVRQQFFQFQALIPKYLKKL</sequence>
<proteinExistence type="predicted"/>
<accession>A0A914Z5I3</accession>
<organism evidence="2 3">
    <name type="scientific">Panagrolaimus superbus</name>
    <dbReference type="NCBI Taxonomy" id="310955"/>
    <lineage>
        <taxon>Eukaryota</taxon>
        <taxon>Metazoa</taxon>
        <taxon>Ecdysozoa</taxon>
        <taxon>Nematoda</taxon>
        <taxon>Chromadorea</taxon>
        <taxon>Rhabditida</taxon>
        <taxon>Tylenchina</taxon>
        <taxon>Panagrolaimomorpha</taxon>
        <taxon>Panagrolaimoidea</taxon>
        <taxon>Panagrolaimidae</taxon>
        <taxon>Panagrolaimus</taxon>
    </lineage>
</organism>
<keyword evidence="1" id="KW-0812">Transmembrane</keyword>